<feature type="compositionally biased region" description="Low complexity" evidence="1">
    <location>
        <begin position="114"/>
        <end position="124"/>
    </location>
</feature>
<gene>
    <name evidence="3" type="ORF">ACA1_288830</name>
</gene>
<feature type="compositionally biased region" description="Basic residues" evidence="1">
    <location>
        <begin position="42"/>
        <end position="65"/>
    </location>
</feature>
<dbReference type="VEuPathDB" id="AmoebaDB:ACA1_288830"/>
<sequence length="640" mass="69610">MDDLSLDSPRNGDDIKHAPKTPKKKQRKEKGSDATNDTKKKEKEKKKPVKSSKQQKKDKKGKAKPKIPASSSSSALSQTKSRPTTIISGSTCVGLSTREFSHQSAFDQDGDNASSSSSSSSSRSPATRPAVPLMASSPSSHLGSRASRGSMPQFASSPELLDLSSVRSRPKSSIIAPSAASSDPAVPAPAPATTKHSPSKEKNAHSSSGFDTTVKAPPSTRGAATTRSRSGSSECVMEGFLEEALLKRVGSTHTRRVSKWRKRWVRLFRCHAGTFLLTHDKPPAAGKKQTSVRSRIDVLAMVTTEKRDDVRRYAFVLMPDDCDRQPPSYFCADTEGARKSWMAAITRVQKQEVSDIVQPLRSLQQEPGKEKEESELRPGMTSLDFDDLAEDKRRKRTMVLVNGEEKREKVLDIQEEQDQISDEDSEEARMMRDIERRVHELQHSPQRPSGFGPSAPALSMSSVPAYYQPQQQLQIMQQHQHQQQQVLLRQQSYSVVGSHHHAPGATLSGSYNPFVEVPAAAAAVPQHHLQPQTSASYYMQPPVRRGSFVAADLSSSHSALPQAQTVVMSTLSAAAVSPSTSTSISSISPHGTPPAGMPVLPSPHIPPPFMRQSSSIHMAAAHHNSHHHLLSSAPSAVAQS</sequence>
<feature type="compositionally biased region" description="Low complexity" evidence="1">
    <location>
        <begin position="66"/>
        <end position="81"/>
    </location>
</feature>
<evidence type="ECO:0000256" key="1">
    <source>
        <dbReference type="SAM" id="MobiDB-lite"/>
    </source>
</evidence>
<feature type="compositionally biased region" description="Low complexity" evidence="1">
    <location>
        <begin position="630"/>
        <end position="640"/>
    </location>
</feature>
<dbReference type="Gene3D" id="2.30.29.30">
    <property type="entry name" value="Pleckstrin-homology domain (PH domain)/Phosphotyrosine-binding domain (PTB)"/>
    <property type="match status" value="1"/>
</dbReference>
<dbReference type="PROSITE" id="PS50003">
    <property type="entry name" value="PH_DOMAIN"/>
    <property type="match status" value="1"/>
</dbReference>
<feature type="compositionally biased region" description="Basic residues" evidence="1">
    <location>
        <begin position="18"/>
        <end position="28"/>
    </location>
</feature>
<dbReference type="SUPFAM" id="SSF50729">
    <property type="entry name" value="PH domain-like"/>
    <property type="match status" value="1"/>
</dbReference>
<dbReference type="Proteomes" id="UP000011083">
    <property type="component" value="Unassembled WGS sequence"/>
</dbReference>
<proteinExistence type="predicted"/>
<dbReference type="OMA" id="PRIERYQ"/>
<dbReference type="KEGG" id="acan:ACA1_288830"/>
<dbReference type="RefSeq" id="XP_004367917.1">
    <property type="nucleotide sequence ID" value="XM_004367860.1"/>
</dbReference>
<feature type="region of interest" description="Disordered" evidence="1">
    <location>
        <begin position="358"/>
        <end position="388"/>
    </location>
</feature>
<dbReference type="GeneID" id="14926205"/>
<protein>
    <submittedName>
        <fullName evidence="3">PH domain containing protein</fullName>
    </submittedName>
</protein>
<dbReference type="AlphaFoldDB" id="L8HIX4"/>
<dbReference type="InterPro" id="IPR011993">
    <property type="entry name" value="PH-like_dom_sf"/>
</dbReference>
<reference evidence="3 4" key="1">
    <citation type="journal article" date="2013" name="Genome Biol.">
        <title>Genome of Acanthamoeba castellanii highlights extensive lateral gene transfer and early evolution of tyrosine kinase signaling.</title>
        <authorList>
            <person name="Clarke M."/>
            <person name="Lohan A.J."/>
            <person name="Liu B."/>
            <person name="Lagkouvardos I."/>
            <person name="Roy S."/>
            <person name="Zafar N."/>
            <person name="Bertelli C."/>
            <person name="Schilde C."/>
            <person name="Kianianmomeni A."/>
            <person name="Burglin T.R."/>
            <person name="Frech C."/>
            <person name="Turcotte B."/>
            <person name="Kopec K.O."/>
            <person name="Synnott J.M."/>
            <person name="Choo C."/>
            <person name="Paponov I."/>
            <person name="Finkler A."/>
            <person name="Soon Heng Tan C."/>
            <person name="Hutchins A.P."/>
            <person name="Weinmeier T."/>
            <person name="Rattei T."/>
            <person name="Chu J.S."/>
            <person name="Gimenez G."/>
            <person name="Irimia M."/>
            <person name="Rigden D.J."/>
            <person name="Fitzpatrick D.A."/>
            <person name="Lorenzo-Morales J."/>
            <person name="Bateman A."/>
            <person name="Chiu C.H."/>
            <person name="Tang P."/>
            <person name="Hegemann P."/>
            <person name="Fromm H."/>
            <person name="Raoult D."/>
            <person name="Greub G."/>
            <person name="Miranda-Saavedra D."/>
            <person name="Chen N."/>
            <person name="Nash P."/>
            <person name="Ginger M.L."/>
            <person name="Horn M."/>
            <person name="Schaap P."/>
            <person name="Caler L."/>
            <person name="Loftus B."/>
        </authorList>
    </citation>
    <scope>NUCLEOTIDE SEQUENCE [LARGE SCALE GENOMIC DNA]</scope>
    <source>
        <strain evidence="3 4">Neff</strain>
    </source>
</reference>
<feature type="compositionally biased region" description="Basic and acidic residues" evidence="1">
    <location>
        <begin position="367"/>
        <end position="376"/>
    </location>
</feature>
<keyword evidence="4" id="KW-1185">Reference proteome</keyword>
<feature type="compositionally biased region" description="Low complexity" evidence="1">
    <location>
        <begin position="171"/>
        <end position="185"/>
    </location>
</feature>
<dbReference type="InterPro" id="IPR001849">
    <property type="entry name" value="PH_domain"/>
</dbReference>
<dbReference type="CDD" id="cd00821">
    <property type="entry name" value="PH"/>
    <property type="match status" value="1"/>
</dbReference>
<feature type="domain" description="PH" evidence="2">
    <location>
        <begin position="239"/>
        <end position="350"/>
    </location>
</feature>
<name>L8HIX4_ACACF</name>
<feature type="region of interest" description="Disordered" evidence="1">
    <location>
        <begin position="621"/>
        <end position="640"/>
    </location>
</feature>
<evidence type="ECO:0000313" key="3">
    <source>
        <dbReference type="EMBL" id="ELR25162.1"/>
    </source>
</evidence>
<dbReference type="SMART" id="SM00233">
    <property type="entry name" value="PH"/>
    <property type="match status" value="1"/>
</dbReference>
<feature type="region of interest" description="Disordered" evidence="1">
    <location>
        <begin position="1"/>
        <end position="90"/>
    </location>
</feature>
<evidence type="ECO:0000313" key="4">
    <source>
        <dbReference type="Proteomes" id="UP000011083"/>
    </source>
</evidence>
<accession>L8HIX4</accession>
<feature type="region of interest" description="Disordered" evidence="1">
    <location>
        <begin position="102"/>
        <end position="232"/>
    </location>
</feature>
<dbReference type="Pfam" id="PF00169">
    <property type="entry name" value="PH"/>
    <property type="match status" value="1"/>
</dbReference>
<dbReference type="EMBL" id="KB007805">
    <property type="protein sequence ID" value="ELR25162.1"/>
    <property type="molecule type" value="Genomic_DNA"/>
</dbReference>
<organism evidence="3 4">
    <name type="scientific">Acanthamoeba castellanii (strain ATCC 30010 / Neff)</name>
    <dbReference type="NCBI Taxonomy" id="1257118"/>
    <lineage>
        <taxon>Eukaryota</taxon>
        <taxon>Amoebozoa</taxon>
        <taxon>Discosea</taxon>
        <taxon>Longamoebia</taxon>
        <taxon>Centramoebida</taxon>
        <taxon>Acanthamoebidae</taxon>
        <taxon>Acanthamoeba</taxon>
    </lineage>
</organism>
<feature type="compositionally biased region" description="Basic and acidic residues" evidence="1">
    <location>
        <begin position="29"/>
        <end position="41"/>
    </location>
</feature>
<feature type="compositionally biased region" description="Polar residues" evidence="1">
    <location>
        <begin position="222"/>
        <end position="232"/>
    </location>
</feature>
<evidence type="ECO:0000259" key="2">
    <source>
        <dbReference type="PROSITE" id="PS50003"/>
    </source>
</evidence>
<feature type="region of interest" description="Disordered" evidence="1">
    <location>
        <begin position="439"/>
        <end position="458"/>
    </location>
</feature>